<reference evidence="1 2" key="1">
    <citation type="journal article" date="2019" name="Nat. Ecol. Evol.">
        <title>Megaphylogeny resolves global patterns of mushroom evolution.</title>
        <authorList>
            <person name="Varga T."/>
            <person name="Krizsan K."/>
            <person name="Foldi C."/>
            <person name="Dima B."/>
            <person name="Sanchez-Garcia M."/>
            <person name="Sanchez-Ramirez S."/>
            <person name="Szollosi G.J."/>
            <person name="Szarkandi J.G."/>
            <person name="Papp V."/>
            <person name="Albert L."/>
            <person name="Andreopoulos W."/>
            <person name="Angelini C."/>
            <person name="Antonin V."/>
            <person name="Barry K.W."/>
            <person name="Bougher N.L."/>
            <person name="Buchanan P."/>
            <person name="Buyck B."/>
            <person name="Bense V."/>
            <person name="Catcheside P."/>
            <person name="Chovatia M."/>
            <person name="Cooper J."/>
            <person name="Damon W."/>
            <person name="Desjardin D."/>
            <person name="Finy P."/>
            <person name="Geml J."/>
            <person name="Haridas S."/>
            <person name="Hughes K."/>
            <person name="Justo A."/>
            <person name="Karasinski D."/>
            <person name="Kautmanova I."/>
            <person name="Kiss B."/>
            <person name="Kocsube S."/>
            <person name="Kotiranta H."/>
            <person name="LaButti K.M."/>
            <person name="Lechner B.E."/>
            <person name="Liimatainen K."/>
            <person name="Lipzen A."/>
            <person name="Lukacs Z."/>
            <person name="Mihaltcheva S."/>
            <person name="Morgado L.N."/>
            <person name="Niskanen T."/>
            <person name="Noordeloos M.E."/>
            <person name="Ohm R.A."/>
            <person name="Ortiz-Santana B."/>
            <person name="Ovrebo C."/>
            <person name="Racz N."/>
            <person name="Riley R."/>
            <person name="Savchenko A."/>
            <person name="Shiryaev A."/>
            <person name="Soop K."/>
            <person name="Spirin V."/>
            <person name="Szebenyi C."/>
            <person name="Tomsovsky M."/>
            <person name="Tulloss R.E."/>
            <person name="Uehling J."/>
            <person name="Grigoriev I.V."/>
            <person name="Vagvolgyi C."/>
            <person name="Papp T."/>
            <person name="Martin F.M."/>
            <person name="Miettinen O."/>
            <person name="Hibbett D.S."/>
            <person name="Nagy L.G."/>
        </authorList>
    </citation>
    <scope>NUCLEOTIDE SEQUENCE [LARGE SCALE GENOMIC DNA]</scope>
    <source>
        <strain evidence="1 2">NL-1719</strain>
    </source>
</reference>
<proteinExistence type="predicted"/>
<accession>A0ACD3ARV3</accession>
<name>A0ACD3ARV3_9AGAR</name>
<dbReference type="EMBL" id="ML208354">
    <property type="protein sequence ID" value="TFK68352.1"/>
    <property type="molecule type" value="Genomic_DNA"/>
</dbReference>
<keyword evidence="2" id="KW-1185">Reference proteome</keyword>
<gene>
    <name evidence="1" type="ORF">BDN72DRAFT_898214</name>
</gene>
<evidence type="ECO:0000313" key="1">
    <source>
        <dbReference type="EMBL" id="TFK68352.1"/>
    </source>
</evidence>
<sequence length="173" mass="19877">MGRHSKYKTPEEQLKASRARRMRSYYKHRDEINAQRRRVYRRYHSNNEEVHDACDSTPCSTSIPMLTYQAFQHLVGNSPGRVIDSLCQEYFTAPESGSLDQLLLNLEPLLTAARHREATSLQQDGIGPRFWGFQVETKAVVDFMQAVEEVLCSVMVGDLECRYKAGSLKFQLS</sequence>
<organism evidence="1 2">
    <name type="scientific">Pluteus cervinus</name>
    <dbReference type="NCBI Taxonomy" id="181527"/>
    <lineage>
        <taxon>Eukaryota</taxon>
        <taxon>Fungi</taxon>
        <taxon>Dikarya</taxon>
        <taxon>Basidiomycota</taxon>
        <taxon>Agaricomycotina</taxon>
        <taxon>Agaricomycetes</taxon>
        <taxon>Agaricomycetidae</taxon>
        <taxon>Agaricales</taxon>
        <taxon>Pluteineae</taxon>
        <taxon>Pluteaceae</taxon>
        <taxon>Pluteus</taxon>
    </lineage>
</organism>
<protein>
    <submittedName>
        <fullName evidence="1">Uncharacterized protein</fullName>
    </submittedName>
</protein>
<dbReference type="Proteomes" id="UP000308600">
    <property type="component" value="Unassembled WGS sequence"/>
</dbReference>
<evidence type="ECO:0000313" key="2">
    <source>
        <dbReference type="Proteomes" id="UP000308600"/>
    </source>
</evidence>